<dbReference type="Pfam" id="PF16561">
    <property type="entry name" value="AMPK1_CBM"/>
    <property type="match status" value="1"/>
</dbReference>
<dbReference type="CDD" id="cd02859">
    <property type="entry name" value="E_set_AMPKbeta_like_N"/>
    <property type="match status" value="1"/>
</dbReference>
<keyword evidence="3" id="KW-1185">Reference proteome</keyword>
<dbReference type="HOGENOM" id="CLU_2016521_0_0_1"/>
<dbReference type="InterPro" id="IPR014756">
    <property type="entry name" value="Ig_E-set"/>
</dbReference>
<reference evidence="2 3" key="1">
    <citation type="journal article" date="2014" name="Genome Announc.">
        <title>Draft genome sequence of the pathogenic fungus Scedosporium apiospermum.</title>
        <authorList>
            <person name="Vandeputte P."/>
            <person name="Ghamrawi S."/>
            <person name="Rechenmann M."/>
            <person name="Iltis A."/>
            <person name="Giraud S."/>
            <person name="Fleury M."/>
            <person name="Thornton C."/>
            <person name="Delhaes L."/>
            <person name="Meyer W."/>
            <person name="Papon N."/>
            <person name="Bouchara J.P."/>
        </authorList>
    </citation>
    <scope>NUCLEOTIDE SEQUENCE [LARGE SCALE GENOMIC DNA]</scope>
    <source>
        <strain evidence="2 3">IHEM 14462</strain>
    </source>
</reference>
<feature type="domain" description="AMP-activated protein kinase glycogen-binding" evidence="1">
    <location>
        <begin position="68"/>
        <end position="118"/>
    </location>
</feature>
<proteinExistence type="predicted"/>
<dbReference type="InterPro" id="IPR013783">
    <property type="entry name" value="Ig-like_fold"/>
</dbReference>
<dbReference type="GeneID" id="27721710"/>
<evidence type="ECO:0000313" key="2">
    <source>
        <dbReference type="EMBL" id="KEZ45184.1"/>
    </source>
</evidence>
<dbReference type="SUPFAM" id="SSF81296">
    <property type="entry name" value="E set domains"/>
    <property type="match status" value="1"/>
</dbReference>
<dbReference type="OrthoDB" id="5873279at2759"/>
<protein>
    <recommendedName>
        <fullName evidence="1">AMP-activated protein kinase glycogen-binding domain-containing protein</fullName>
    </recommendedName>
</protein>
<sequence>MGTFTFKWKPVALSRTSTWKGASPWRWDKRIHGTKLFSFQRSPAFTALALPSTTLYQLLTWTVSVSRNKPAQEVYVTGTFDNWSKSEKLDKIGDDSFTKTVAIPDASSKIYYKCACDEAARSS</sequence>
<dbReference type="Gene3D" id="2.60.40.10">
    <property type="entry name" value="Immunoglobulins"/>
    <property type="match status" value="1"/>
</dbReference>
<comment type="caution">
    <text evidence="2">The sequence shown here is derived from an EMBL/GenBank/DDBJ whole genome shotgun (WGS) entry which is preliminary data.</text>
</comment>
<dbReference type="EMBL" id="JOWA01000086">
    <property type="protein sequence ID" value="KEZ45184.1"/>
    <property type="molecule type" value="Genomic_DNA"/>
</dbReference>
<dbReference type="RefSeq" id="XP_016644983.1">
    <property type="nucleotide sequence ID" value="XM_016785607.1"/>
</dbReference>
<dbReference type="InterPro" id="IPR032640">
    <property type="entry name" value="AMPK1_CBM"/>
</dbReference>
<dbReference type="KEGG" id="sapo:SAPIO_CDS2638"/>
<dbReference type="AlphaFoldDB" id="A0A084GCX2"/>
<dbReference type="VEuPathDB" id="FungiDB:SAPIO_CDS2638"/>
<organism evidence="2 3">
    <name type="scientific">Pseudallescheria apiosperma</name>
    <name type="common">Scedosporium apiospermum</name>
    <dbReference type="NCBI Taxonomy" id="563466"/>
    <lineage>
        <taxon>Eukaryota</taxon>
        <taxon>Fungi</taxon>
        <taxon>Dikarya</taxon>
        <taxon>Ascomycota</taxon>
        <taxon>Pezizomycotina</taxon>
        <taxon>Sordariomycetes</taxon>
        <taxon>Hypocreomycetidae</taxon>
        <taxon>Microascales</taxon>
        <taxon>Microascaceae</taxon>
        <taxon>Scedosporium</taxon>
    </lineage>
</organism>
<evidence type="ECO:0000313" key="3">
    <source>
        <dbReference type="Proteomes" id="UP000028545"/>
    </source>
</evidence>
<name>A0A084GCX2_PSEDA</name>
<accession>A0A084GCX2</accession>
<gene>
    <name evidence="2" type="ORF">SAPIO_CDS2638</name>
</gene>
<evidence type="ECO:0000259" key="1">
    <source>
        <dbReference type="Pfam" id="PF16561"/>
    </source>
</evidence>
<dbReference type="Proteomes" id="UP000028545">
    <property type="component" value="Unassembled WGS sequence"/>
</dbReference>